<feature type="domain" description="Alkylated DNA repair protein AlkB homologue 8 N-terminal" evidence="1">
    <location>
        <begin position="75"/>
        <end position="116"/>
    </location>
</feature>
<dbReference type="GO" id="GO:0008168">
    <property type="term" value="F:methyltransferase activity"/>
    <property type="evidence" value="ECO:0007669"/>
    <property type="project" value="InterPro"/>
</dbReference>
<evidence type="ECO:0000313" key="2">
    <source>
        <dbReference type="EMBL" id="RXN23579.1"/>
    </source>
</evidence>
<comment type="caution">
    <text evidence="2">The sequence shown here is derived from an EMBL/GenBank/DDBJ whole genome shotgun (WGS) entry which is preliminary data.</text>
</comment>
<keyword evidence="3" id="KW-1185">Reference proteome</keyword>
<evidence type="ECO:0000313" key="3">
    <source>
        <dbReference type="Proteomes" id="UP000290572"/>
    </source>
</evidence>
<dbReference type="GO" id="GO:0016706">
    <property type="term" value="F:2-oxoglutarate-dependent dioxygenase activity"/>
    <property type="evidence" value="ECO:0007669"/>
    <property type="project" value="InterPro"/>
</dbReference>
<dbReference type="EMBL" id="QBIY01012561">
    <property type="protein sequence ID" value="RXN23579.1"/>
    <property type="molecule type" value="Genomic_DNA"/>
</dbReference>
<keyword evidence="2" id="KW-0808">Transferase</keyword>
<dbReference type="InterPro" id="IPR015095">
    <property type="entry name" value="AlkB_hom8_N"/>
</dbReference>
<dbReference type="STRING" id="84645.A0A498MPU8"/>
<sequence length="323" mass="35893">MCSGDEVAYREEVLKLATWCSENNLALNTKKTKEIIVDFRRHSTDLAPLYINGECVERVHTFRFLGVFISDNISWTVNTTAIIKKAQQRLYFLRVLRKHNLGSSLLLTFYRVSIESLLTYCITVWYGSCTMADRERLQRVVKAAQKIIGCPLPSLLDIYTSRCLSRAENIIKHSSHPASDLFNLLPSGRRYSCHESPPRWVCLSPSLPSGPNSMSLLPAWCNAWSLDLLAVAMRALPGGCSFLPACLVRALSVGPPYLLPTSEAYPSDATSLDLLSDVSRVLLTGHPKPRIPTSTAGKAYPPVASKQEYVGSSGLPTWRLLDC</sequence>
<name>A0A498MPU8_LABRO</name>
<dbReference type="PANTHER" id="PTHR33332">
    <property type="entry name" value="REVERSE TRANSCRIPTASE DOMAIN-CONTAINING PROTEIN"/>
    <property type="match status" value="1"/>
</dbReference>
<organism evidence="2 3">
    <name type="scientific">Labeo rohita</name>
    <name type="common">Indian major carp</name>
    <name type="synonym">Cyprinus rohita</name>
    <dbReference type="NCBI Taxonomy" id="84645"/>
    <lineage>
        <taxon>Eukaryota</taxon>
        <taxon>Metazoa</taxon>
        <taxon>Chordata</taxon>
        <taxon>Craniata</taxon>
        <taxon>Vertebrata</taxon>
        <taxon>Euteleostomi</taxon>
        <taxon>Actinopterygii</taxon>
        <taxon>Neopterygii</taxon>
        <taxon>Teleostei</taxon>
        <taxon>Ostariophysi</taxon>
        <taxon>Cypriniformes</taxon>
        <taxon>Cyprinidae</taxon>
        <taxon>Labeoninae</taxon>
        <taxon>Labeonini</taxon>
        <taxon>Labeo</taxon>
    </lineage>
</organism>
<dbReference type="AlphaFoldDB" id="A0A498MPU8"/>
<keyword evidence="2" id="KW-0548">Nucleotidyltransferase</keyword>
<dbReference type="GO" id="GO:0003964">
    <property type="term" value="F:RNA-directed DNA polymerase activity"/>
    <property type="evidence" value="ECO:0007669"/>
    <property type="project" value="UniProtKB-KW"/>
</dbReference>
<dbReference type="Pfam" id="PF09004">
    <property type="entry name" value="ALKBH8_N"/>
    <property type="match status" value="1"/>
</dbReference>
<proteinExistence type="predicted"/>
<dbReference type="Proteomes" id="UP000290572">
    <property type="component" value="Unassembled WGS sequence"/>
</dbReference>
<accession>A0A498MPU8</accession>
<gene>
    <name evidence="2" type="ORF">ROHU_022985</name>
</gene>
<protein>
    <submittedName>
        <fullName evidence="2">RNA-directed DNA polymerase from mobile element jockey-like protein</fullName>
    </submittedName>
</protein>
<keyword evidence="2" id="KW-0695">RNA-directed DNA polymerase</keyword>
<evidence type="ECO:0000259" key="1">
    <source>
        <dbReference type="Pfam" id="PF09004"/>
    </source>
</evidence>
<reference evidence="2 3" key="1">
    <citation type="submission" date="2018-03" db="EMBL/GenBank/DDBJ databases">
        <title>Draft genome sequence of Rohu Carp (Labeo rohita).</title>
        <authorList>
            <person name="Das P."/>
            <person name="Kushwaha B."/>
            <person name="Joshi C.G."/>
            <person name="Kumar D."/>
            <person name="Nagpure N.S."/>
            <person name="Sahoo L."/>
            <person name="Das S.P."/>
            <person name="Bit A."/>
            <person name="Patnaik S."/>
            <person name="Meher P.K."/>
            <person name="Jayasankar P."/>
            <person name="Koringa P.G."/>
            <person name="Patel N.V."/>
            <person name="Hinsu A.T."/>
            <person name="Kumar R."/>
            <person name="Pandey M."/>
            <person name="Agarwal S."/>
            <person name="Srivastava S."/>
            <person name="Singh M."/>
            <person name="Iquebal M.A."/>
            <person name="Jaiswal S."/>
            <person name="Angadi U.B."/>
            <person name="Kumar N."/>
            <person name="Raza M."/>
            <person name="Shah T.M."/>
            <person name="Rai A."/>
            <person name="Jena J.K."/>
        </authorList>
    </citation>
    <scope>NUCLEOTIDE SEQUENCE [LARGE SCALE GENOMIC DNA]</scope>
    <source>
        <strain evidence="2">DASCIFA01</strain>
        <tissue evidence="2">Testis</tissue>
    </source>
</reference>